<keyword evidence="2" id="KW-0186">Copper</keyword>
<evidence type="ECO:0000313" key="5">
    <source>
        <dbReference type="Proteomes" id="UP000029995"/>
    </source>
</evidence>
<dbReference type="Pfam" id="PF00264">
    <property type="entry name" value="Tyrosinase"/>
    <property type="match status" value="1"/>
</dbReference>
<dbReference type="PROSITE" id="PS00498">
    <property type="entry name" value="TYROSINASE_2"/>
    <property type="match status" value="1"/>
</dbReference>
<dbReference type="PRINTS" id="PR00092">
    <property type="entry name" value="TYROSINASE"/>
</dbReference>
<dbReference type="EMBL" id="JANX01000173">
    <property type="protein sequence ID" value="KGM33530.1"/>
    <property type="molecule type" value="Genomic_DNA"/>
</dbReference>
<evidence type="ECO:0000256" key="2">
    <source>
        <dbReference type="ARBA" id="ARBA00023008"/>
    </source>
</evidence>
<dbReference type="InterPro" id="IPR050316">
    <property type="entry name" value="Tyrosinase/Hemocyanin"/>
</dbReference>
<dbReference type="PANTHER" id="PTHR11474:SF76">
    <property type="entry name" value="SHKT DOMAIN-CONTAINING PROTEIN"/>
    <property type="match status" value="1"/>
</dbReference>
<sequence>MDKSNFHLSRRDVLMAAAAAAGAAAVPLSPARAAAKYTRPNVTSAAGQKMLAVYAKGVQAMLELPADHPHNWFRNAFVHMMDCPHGNWWFYVWHRGYIGYFEQTIRTVTGEDSFVLPYWDWTQLPQIPDGMFDDYLTPTSDPFLPYTGSVAAFTNYMKEPLTRYWDAFSEAQRAQQAKRGYNSIDDLWQSILGYAMCDGDLVPISQNQAFVITGGARYLTRDNPKLNDKTAANVKIEKIRGGLSPKGFNVTEQDGSTDPINSFTSSQTPSHHVAPPNSTVFSTLEGFPHNKVHNFIGGYGSLPDTALQPGPFGNMTNNLSPIDPIFFLHHANMDRLWDVWTRKQLKMGLSPKPSDADSKAYFSEPFLFFIDGKGNPVPDGKAADYFDTTVFDYDYEPGSGEEVIPKTTVVSNAEDLPLIRSAVAADVATLTVPRAAVQSHLAAAGEARPLVAAVTMSRPMELAGPREFDVLVNAPEGVTSVSADSPYYAGTFALFGAPMPGMHSHGDLTFSVPLPQTLHAFTSLAAGANATLKIRVVPSNGLDKKAIALKAVSLATPS</sequence>
<accession>A0A0A0D635</accession>
<dbReference type="InterPro" id="IPR002227">
    <property type="entry name" value="Tyrosinase_Cu-bd"/>
</dbReference>
<dbReference type="RefSeq" id="WP_034838521.1">
    <property type="nucleotide sequence ID" value="NZ_JANX01000173.1"/>
</dbReference>
<dbReference type="OrthoDB" id="2874181at2"/>
<dbReference type="AlphaFoldDB" id="A0A0A0D635"/>
<dbReference type="Gene3D" id="1.10.1280.10">
    <property type="entry name" value="Di-copper center containing domain from catechol oxidase"/>
    <property type="match status" value="1"/>
</dbReference>
<evidence type="ECO:0000259" key="3">
    <source>
        <dbReference type="PROSITE" id="PS00498"/>
    </source>
</evidence>
<organism evidence="4 5">
    <name type="scientific">Inquilinus limosus MP06</name>
    <dbReference type="NCBI Taxonomy" id="1398085"/>
    <lineage>
        <taxon>Bacteria</taxon>
        <taxon>Pseudomonadati</taxon>
        <taxon>Pseudomonadota</taxon>
        <taxon>Alphaproteobacteria</taxon>
        <taxon>Rhodospirillales</taxon>
        <taxon>Rhodospirillaceae</taxon>
        <taxon>Inquilinus</taxon>
    </lineage>
</organism>
<dbReference type="PROSITE" id="PS51318">
    <property type="entry name" value="TAT"/>
    <property type="match status" value="1"/>
</dbReference>
<dbReference type="InterPro" id="IPR006311">
    <property type="entry name" value="TAT_signal"/>
</dbReference>
<dbReference type="Proteomes" id="UP000029995">
    <property type="component" value="Unassembled WGS sequence"/>
</dbReference>
<dbReference type="SUPFAM" id="SSF48056">
    <property type="entry name" value="Di-copper centre-containing domain"/>
    <property type="match status" value="1"/>
</dbReference>
<dbReference type="PANTHER" id="PTHR11474">
    <property type="entry name" value="TYROSINASE FAMILY MEMBER"/>
    <property type="match status" value="1"/>
</dbReference>
<keyword evidence="1" id="KW-0479">Metal-binding</keyword>
<dbReference type="GO" id="GO:0016491">
    <property type="term" value="F:oxidoreductase activity"/>
    <property type="evidence" value="ECO:0007669"/>
    <property type="project" value="InterPro"/>
</dbReference>
<proteinExistence type="predicted"/>
<feature type="domain" description="Tyrosinase copper-binding" evidence="3">
    <location>
        <begin position="323"/>
        <end position="334"/>
    </location>
</feature>
<reference evidence="4 5" key="1">
    <citation type="submission" date="2014-01" db="EMBL/GenBank/DDBJ databases">
        <title>Genome sequence determination for a cystic fibrosis isolate, Inquilinus limosus.</title>
        <authorList>
            <person name="Pino M."/>
            <person name="Di Conza J."/>
            <person name="Gutkind G."/>
        </authorList>
    </citation>
    <scope>NUCLEOTIDE SEQUENCE [LARGE SCALE GENOMIC DNA]</scope>
    <source>
        <strain evidence="4 5">MP06</strain>
    </source>
</reference>
<name>A0A0A0D635_9PROT</name>
<evidence type="ECO:0000313" key="4">
    <source>
        <dbReference type="EMBL" id="KGM33530.1"/>
    </source>
</evidence>
<comment type="caution">
    <text evidence="4">The sequence shown here is derived from an EMBL/GenBank/DDBJ whole genome shotgun (WGS) entry which is preliminary data.</text>
</comment>
<evidence type="ECO:0000256" key="1">
    <source>
        <dbReference type="ARBA" id="ARBA00022723"/>
    </source>
</evidence>
<gene>
    <name evidence="4" type="ORF">P409_15295</name>
</gene>
<dbReference type="GO" id="GO:0046872">
    <property type="term" value="F:metal ion binding"/>
    <property type="evidence" value="ECO:0007669"/>
    <property type="project" value="UniProtKB-KW"/>
</dbReference>
<protein>
    <submittedName>
        <fullName evidence="4">Tyrosinase</fullName>
    </submittedName>
</protein>
<dbReference type="InterPro" id="IPR008922">
    <property type="entry name" value="Di-copper_centre_dom_sf"/>
</dbReference>